<sequence>MDTANATALQTYSRASLWERYGEHCSLQQQQQQPLMFHLAHYHRRLPAKTLSEDPLDSSSPMPMLSMRRRASLVRHPPAVVMIAHGAVVTV</sequence>
<dbReference type="Proteomes" id="UP001148018">
    <property type="component" value="Unassembled WGS sequence"/>
</dbReference>
<accession>A0A9Q0I4F6</accession>
<proteinExistence type="predicted"/>
<evidence type="ECO:0000313" key="1">
    <source>
        <dbReference type="EMBL" id="KAJ3586482.1"/>
    </source>
</evidence>
<gene>
    <name evidence="1" type="ORF">NHX12_012880</name>
</gene>
<dbReference type="EMBL" id="JANIIK010000117">
    <property type="protein sequence ID" value="KAJ3586482.1"/>
    <property type="molecule type" value="Genomic_DNA"/>
</dbReference>
<dbReference type="AlphaFoldDB" id="A0A9Q0I4F6"/>
<organism evidence="1 2">
    <name type="scientific">Muraenolepis orangiensis</name>
    <name type="common">Patagonian moray cod</name>
    <dbReference type="NCBI Taxonomy" id="630683"/>
    <lineage>
        <taxon>Eukaryota</taxon>
        <taxon>Metazoa</taxon>
        <taxon>Chordata</taxon>
        <taxon>Craniata</taxon>
        <taxon>Vertebrata</taxon>
        <taxon>Euteleostomi</taxon>
        <taxon>Actinopterygii</taxon>
        <taxon>Neopterygii</taxon>
        <taxon>Teleostei</taxon>
        <taxon>Neoteleostei</taxon>
        <taxon>Acanthomorphata</taxon>
        <taxon>Zeiogadaria</taxon>
        <taxon>Gadariae</taxon>
        <taxon>Gadiformes</taxon>
        <taxon>Muraenolepidoidei</taxon>
        <taxon>Muraenolepididae</taxon>
        <taxon>Muraenolepis</taxon>
    </lineage>
</organism>
<reference evidence="1" key="1">
    <citation type="submission" date="2022-07" db="EMBL/GenBank/DDBJ databases">
        <title>Chromosome-level genome of Muraenolepis orangiensis.</title>
        <authorList>
            <person name="Kim J."/>
        </authorList>
    </citation>
    <scope>NUCLEOTIDE SEQUENCE</scope>
    <source>
        <strain evidence="1">KU_S4_2022</strain>
        <tissue evidence="1">Muscle</tissue>
    </source>
</reference>
<evidence type="ECO:0000313" key="2">
    <source>
        <dbReference type="Proteomes" id="UP001148018"/>
    </source>
</evidence>
<keyword evidence="2" id="KW-1185">Reference proteome</keyword>
<protein>
    <submittedName>
        <fullName evidence="1">Uncharacterized protein</fullName>
    </submittedName>
</protein>
<comment type="caution">
    <text evidence="1">The sequence shown here is derived from an EMBL/GenBank/DDBJ whole genome shotgun (WGS) entry which is preliminary data.</text>
</comment>
<name>A0A9Q0I4F6_9TELE</name>